<evidence type="ECO:0000259" key="1">
    <source>
        <dbReference type="Pfam" id="PF01863"/>
    </source>
</evidence>
<organism evidence="2 3">
    <name type="scientific">Corynebacterium qintianiae</name>
    <dbReference type="NCBI Taxonomy" id="2709392"/>
    <lineage>
        <taxon>Bacteria</taxon>
        <taxon>Bacillati</taxon>
        <taxon>Actinomycetota</taxon>
        <taxon>Actinomycetes</taxon>
        <taxon>Mycobacteriales</taxon>
        <taxon>Corynebacteriaceae</taxon>
        <taxon>Corynebacterium</taxon>
    </lineage>
</organism>
<dbReference type="AlphaFoldDB" id="A0A7T0KP05"/>
<dbReference type="CDD" id="cd07344">
    <property type="entry name" value="M48_yhfN_like"/>
    <property type="match status" value="1"/>
</dbReference>
<gene>
    <name evidence="2" type="ORF">G7Y29_02685</name>
</gene>
<accession>A0A7T0KP05</accession>
<dbReference type="Gene3D" id="3.30.2010.10">
    <property type="entry name" value="Metalloproteases ('zincins'), catalytic domain"/>
    <property type="match status" value="1"/>
</dbReference>
<dbReference type="Pfam" id="PF01863">
    <property type="entry name" value="YgjP-like"/>
    <property type="match status" value="1"/>
</dbReference>
<evidence type="ECO:0000313" key="3">
    <source>
        <dbReference type="Proteomes" id="UP000594586"/>
    </source>
</evidence>
<keyword evidence="3" id="KW-1185">Reference proteome</keyword>
<dbReference type="KEGG" id="cqn:G7Y29_02685"/>
<dbReference type="RefSeq" id="WP_165004836.1">
    <property type="nucleotide sequence ID" value="NZ_CP064955.1"/>
</dbReference>
<dbReference type="InterPro" id="IPR053136">
    <property type="entry name" value="UTP_pyrophosphatase-like"/>
</dbReference>
<dbReference type="EMBL" id="CP064955">
    <property type="protein sequence ID" value="QPK83725.1"/>
    <property type="molecule type" value="Genomic_DNA"/>
</dbReference>
<dbReference type="PANTHER" id="PTHR30399:SF1">
    <property type="entry name" value="UTP PYROPHOSPHATASE"/>
    <property type="match status" value="1"/>
</dbReference>
<evidence type="ECO:0000313" key="2">
    <source>
        <dbReference type="EMBL" id="QPK83725.1"/>
    </source>
</evidence>
<dbReference type="PANTHER" id="PTHR30399">
    <property type="entry name" value="UNCHARACTERIZED PROTEIN YGJP"/>
    <property type="match status" value="1"/>
</dbReference>
<dbReference type="Proteomes" id="UP000594586">
    <property type="component" value="Chromosome"/>
</dbReference>
<proteinExistence type="predicted"/>
<protein>
    <submittedName>
        <fullName evidence="2">M48 family metallopeptidase</fullName>
    </submittedName>
</protein>
<feature type="domain" description="YgjP-like metallopeptidase" evidence="1">
    <location>
        <begin position="93"/>
        <end position="159"/>
    </location>
</feature>
<name>A0A7T0KP05_9CORY</name>
<dbReference type="InterPro" id="IPR002725">
    <property type="entry name" value="YgjP-like_metallopeptidase"/>
</dbReference>
<reference evidence="2 3" key="1">
    <citation type="submission" date="2020-11" db="EMBL/GenBank/DDBJ databases">
        <title>Corynebacterium sp. MC1420.</title>
        <authorList>
            <person name="Zhou J."/>
        </authorList>
    </citation>
    <scope>NUCLEOTIDE SEQUENCE [LARGE SCALE GENOMIC DNA]</scope>
    <source>
        <strain evidence="2 3">MC1420</strain>
    </source>
</reference>
<sequence>MWPEENVRVIRSTRRRRTVQARLVGGVLEVRIPAGFTEEQERDAVEEMTGRLNRKAATSHRTDDDLLARARRLNSDVLGGQARVSTIRWSSRQNFRWGSCTVSTGDIRISDRLKNVPDYVVDAVIVHELAHTIVAEHSAAFWELADRAPQAERAKGYLEAYQRFGG</sequence>